<evidence type="ECO:0000256" key="5">
    <source>
        <dbReference type="ARBA" id="ARBA00022919"/>
    </source>
</evidence>
<evidence type="ECO:0000256" key="7">
    <source>
        <dbReference type="ARBA" id="ARBA00023098"/>
    </source>
</evidence>
<dbReference type="Proteomes" id="UP000001940">
    <property type="component" value="Chromosome III"/>
</dbReference>
<proteinExistence type="evidence at protein level"/>
<dbReference type="ExpressionAtlas" id="A0A1C3NSL0">
    <property type="expression patterns" value="baseline and differential"/>
</dbReference>
<evidence type="ECO:0000256" key="8">
    <source>
        <dbReference type="ARBA" id="ARBA00023136"/>
    </source>
</evidence>
<protein>
    <submittedName>
        <fullName evidence="12">Sphingomyelin synthase-like domain-containing protein</fullName>
    </submittedName>
</protein>
<dbReference type="AlphaFoldDB" id="A0A1C3NSL0"/>
<feature type="compositionally biased region" description="Low complexity" evidence="9">
    <location>
        <begin position="20"/>
        <end position="37"/>
    </location>
</feature>
<dbReference type="AGR" id="WB:WBGene00004894"/>
<dbReference type="GO" id="GO:0006665">
    <property type="term" value="P:sphingolipid metabolic process"/>
    <property type="evidence" value="ECO:0007669"/>
    <property type="project" value="UniProtKB-KW"/>
</dbReference>
<evidence type="ECO:0000256" key="10">
    <source>
        <dbReference type="SAM" id="Phobius"/>
    </source>
</evidence>
<dbReference type="GO" id="GO:0016020">
    <property type="term" value="C:membrane"/>
    <property type="evidence" value="ECO:0007669"/>
    <property type="project" value="UniProtKB-SubCell"/>
</dbReference>
<dbReference type="KEGG" id="cel:CELE_Y22D7AL.8"/>
<feature type="transmembrane region" description="Helical" evidence="10">
    <location>
        <begin position="163"/>
        <end position="186"/>
    </location>
</feature>
<dbReference type="RefSeq" id="NP_001317879.1">
    <property type="nucleotide sequence ID" value="NM_001330977.3"/>
</dbReference>
<evidence type="ECO:0000256" key="6">
    <source>
        <dbReference type="ARBA" id="ARBA00022989"/>
    </source>
</evidence>
<dbReference type="PANTHER" id="PTHR21290:SF34">
    <property type="entry name" value="PHOSPHATIDYLCHOLINE:CERAMIDE CHOLINEPHOSPHOTRANSFERASE 3-RELATED"/>
    <property type="match status" value="1"/>
</dbReference>
<dbReference type="SMR" id="A0A1C3NSL0"/>
<evidence type="ECO:0000313" key="13">
    <source>
        <dbReference type="Proteomes" id="UP000001940"/>
    </source>
</evidence>
<keyword evidence="8 10" id="KW-0472">Membrane</keyword>
<feature type="region of interest" description="Disordered" evidence="9">
    <location>
        <begin position="1"/>
        <end position="58"/>
    </location>
</feature>
<evidence type="ECO:0000256" key="9">
    <source>
        <dbReference type="SAM" id="MobiDB-lite"/>
    </source>
</evidence>
<feature type="domain" description="Sphingomyelin synthase-like" evidence="11">
    <location>
        <begin position="260"/>
        <end position="332"/>
    </location>
</feature>
<dbReference type="PANTHER" id="PTHR21290">
    <property type="entry name" value="SPHINGOMYELIN SYNTHETASE"/>
    <property type="match status" value="1"/>
</dbReference>
<evidence type="ECO:0007829" key="15">
    <source>
        <dbReference type="PeptideAtlas" id="A0A1C3NSL0"/>
    </source>
</evidence>
<accession>A0A1C3NSL0</accession>
<gene>
    <name evidence="12 14" type="primary">sms-3</name>
    <name evidence="12" type="ORF">CELE_Y22D7AL.8</name>
    <name evidence="14" type="ORF">Y22D7AL.8</name>
</gene>
<dbReference type="WormBase" id="Y22D7AL.8b">
    <property type="protein sequence ID" value="CE51698"/>
    <property type="gene ID" value="WBGene00004894"/>
    <property type="gene designation" value="sms-3"/>
</dbReference>
<name>A0A1C3NSL0_CAEEL</name>
<evidence type="ECO:0000256" key="3">
    <source>
        <dbReference type="ARBA" id="ARBA00022679"/>
    </source>
</evidence>
<evidence type="ECO:0000256" key="2">
    <source>
        <dbReference type="ARBA" id="ARBA00005441"/>
    </source>
</evidence>
<reference evidence="12 13" key="1">
    <citation type="journal article" date="1998" name="Science">
        <title>Genome sequence of the nematode C. elegans: a platform for investigating biology.</title>
        <authorList>
            <consortium name="The C. elegans sequencing consortium"/>
            <person name="Sulson J.E."/>
            <person name="Waterston R."/>
        </authorList>
    </citation>
    <scope>NUCLEOTIDE SEQUENCE [LARGE SCALE GENOMIC DNA]</scope>
    <source>
        <strain evidence="12 13">Bristol N2</strain>
    </source>
</reference>
<dbReference type="GeneID" id="175313"/>
<sequence length="425" mass="47650">MIEYPITHATTSKTHHHHYSPSLATSLSSDKSATSSTYRLNRVESEEEFDERPGAESATSNTVLLMADTITTDDSYCGDEEQRRSMGSVSKTVISARGASPDDEQNGTKNGISNGSEWAKCIFLFFFLFIAGMSNWAVLAYTHDYVPRESLPDIVFSLVSEQRWASSLGDFCVALCIVMLGALLVIHQHRGTILKRVVFCAGTLYAMRSVTLAATQLPSGYTDNQGRCRDQVESEAGVFFGRLFEQTIRIGFQSKDQMLCGDLLFSGHTLVMVTCSLAVAYYLPKSIKPLQWVSHVACLIGMICMTISRTHYTIDVVIAYWLSNMVFRMYHAYCEVDMCMERRKSILYSWWPCRIVDWLEQDIVPGRLENRCQLPWRRSTPRGQERGGASAESSDSSVTMCDNITTSHHQKHVSISSSSTYPLPC</sequence>
<keyword evidence="13" id="KW-1185">Reference proteome</keyword>
<keyword evidence="7" id="KW-0443">Lipid metabolism</keyword>
<feature type="transmembrane region" description="Helical" evidence="10">
    <location>
        <begin position="122"/>
        <end position="143"/>
    </location>
</feature>
<keyword evidence="4 10" id="KW-0812">Transmembrane</keyword>
<dbReference type="GO" id="GO:0016780">
    <property type="term" value="F:phosphotransferase activity, for other substituted phosphate groups"/>
    <property type="evidence" value="ECO:0007669"/>
    <property type="project" value="InterPro"/>
</dbReference>
<dbReference type="EMBL" id="BX284603">
    <property type="protein sequence ID" value="SBV53372.1"/>
    <property type="molecule type" value="Genomic_DNA"/>
</dbReference>
<keyword evidence="3" id="KW-0808">Transferase</keyword>
<feature type="transmembrane region" description="Helical" evidence="10">
    <location>
        <begin position="263"/>
        <end position="283"/>
    </location>
</feature>
<keyword evidence="5" id="KW-0746">Sphingolipid metabolism</keyword>
<dbReference type="InterPro" id="IPR025749">
    <property type="entry name" value="Sphingomyelin_synth-like_dom"/>
</dbReference>
<keyword evidence="15" id="KW-1267">Proteomics identification</keyword>
<evidence type="ECO:0000313" key="12">
    <source>
        <dbReference type="EMBL" id="SBV53372.1"/>
    </source>
</evidence>
<keyword evidence="6 10" id="KW-1133">Transmembrane helix</keyword>
<organism evidence="12 13">
    <name type="scientific">Caenorhabditis elegans</name>
    <dbReference type="NCBI Taxonomy" id="6239"/>
    <lineage>
        <taxon>Eukaryota</taxon>
        <taxon>Metazoa</taxon>
        <taxon>Ecdysozoa</taxon>
        <taxon>Nematoda</taxon>
        <taxon>Chromadorea</taxon>
        <taxon>Rhabditida</taxon>
        <taxon>Rhabditina</taxon>
        <taxon>Rhabditomorpha</taxon>
        <taxon>Rhabditoidea</taxon>
        <taxon>Rhabditidae</taxon>
        <taxon>Peloderinae</taxon>
        <taxon>Caenorhabditis</taxon>
    </lineage>
</organism>
<dbReference type="Bgee" id="WBGene00004894">
    <property type="expression patterns" value="Expressed in germ line (C elegans) and 4 other cell types or tissues"/>
</dbReference>
<evidence type="ECO:0000256" key="4">
    <source>
        <dbReference type="ARBA" id="ARBA00022692"/>
    </source>
</evidence>
<evidence type="ECO:0000256" key="1">
    <source>
        <dbReference type="ARBA" id="ARBA00004141"/>
    </source>
</evidence>
<comment type="subcellular location">
    <subcellularLocation>
        <location evidence="1">Membrane</location>
        <topology evidence="1">Multi-pass membrane protein</topology>
    </subcellularLocation>
</comment>
<evidence type="ECO:0000259" key="11">
    <source>
        <dbReference type="Pfam" id="PF14360"/>
    </source>
</evidence>
<dbReference type="OrthoDB" id="422827at2759"/>
<dbReference type="InterPro" id="IPR045221">
    <property type="entry name" value="Sphingomyelin_synth-like"/>
</dbReference>
<evidence type="ECO:0000313" key="14">
    <source>
        <dbReference type="WormBase" id="Y22D7AL.8b"/>
    </source>
</evidence>
<dbReference type="Pfam" id="PF14360">
    <property type="entry name" value="PAP2_C"/>
    <property type="match status" value="1"/>
</dbReference>
<dbReference type="CTD" id="175313"/>
<comment type="similarity">
    <text evidence="2">Belongs to the sphingomyelin synthase family.</text>
</comment>
<feature type="region of interest" description="Disordered" evidence="9">
    <location>
        <begin position="379"/>
        <end position="398"/>
    </location>
</feature>